<dbReference type="SUPFAM" id="SSF52821">
    <property type="entry name" value="Rhodanese/Cell cycle control phosphatase"/>
    <property type="match status" value="1"/>
</dbReference>
<gene>
    <name evidence="2" type="ORF">GCM10022378_01620</name>
</gene>
<dbReference type="CDD" id="cd00158">
    <property type="entry name" value="RHOD"/>
    <property type="match status" value="1"/>
</dbReference>
<proteinExistence type="predicted"/>
<accession>A0ABP7E7L4</accession>
<dbReference type="InterPro" id="IPR001763">
    <property type="entry name" value="Rhodanese-like_dom"/>
</dbReference>
<protein>
    <submittedName>
        <fullName evidence="2">Rhodanese-like domain-containing protein</fullName>
    </submittedName>
</protein>
<dbReference type="Gene3D" id="3.40.250.10">
    <property type="entry name" value="Rhodanese-like domain"/>
    <property type="match status" value="1"/>
</dbReference>
<dbReference type="EMBL" id="BAABCK010000004">
    <property type="protein sequence ID" value="GAA3714559.1"/>
    <property type="molecule type" value="Genomic_DNA"/>
</dbReference>
<organism evidence="2 3">
    <name type="scientific">Salinicoccus jeotgali</name>
    <dbReference type="NCBI Taxonomy" id="381634"/>
    <lineage>
        <taxon>Bacteria</taxon>
        <taxon>Bacillati</taxon>
        <taxon>Bacillota</taxon>
        <taxon>Bacilli</taxon>
        <taxon>Bacillales</taxon>
        <taxon>Staphylococcaceae</taxon>
        <taxon>Salinicoccus</taxon>
    </lineage>
</organism>
<dbReference type="PANTHER" id="PTHR43031">
    <property type="entry name" value="FAD-DEPENDENT OXIDOREDUCTASE"/>
    <property type="match status" value="1"/>
</dbReference>
<dbReference type="Pfam" id="PF00581">
    <property type="entry name" value="Rhodanese"/>
    <property type="match status" value="1"/>
</dbReference>
<evidence type="ECO:0000313" key="2">
    <source>
        <dbReference type="EMBL" id="GAA3714559.1"/>
    </source>
</evidence>
<name>A0ABP7E7L4_9STAP</name>
<feature type="domain" description="Rhodanese" evidence="1">
    <location>
        <begin position="20"/>
        <end position="100"/>
    </location>
</feature>
<dbReference type="InterPro" id="IPR050229">
    <property type="entry name" value="GlpE_sulfurtransferase"/>
</dbReference>
<dbReference type="RefSeq" id="WP_344700724.1">
    <property type="nucleotide sequence ID" value="NZ_BAABCK010000004.1"/>
</dbReference>
<evidence type="ECO:0000313" key="3">
    <source>
        <dbReference type="Proteomes" id="UP001500920"/>
    </source>
</evidence>
<evidence type="ECO:0000259" key="1">
    <source>
        <dbReference type="PROSITE" id="PS50206"/>
    </source>
</evidence>
<keyword evidence="3" id="KW-1185">Reference proteome</keyword>
<dbReference type="PROSITE" id="PS50206">
    <property type="entry name" value="RHODANESE_3"/>
    <property type="match status" value="1"/>
</dbReference>
<comment type="caution">
    <text evidence="2">The sequence shown here is derived from an EMBL/GenBank/DDBJ whole genome shotgun (WGS) entry which is preliminary data.</text>
</comment>
<reference evidence="3" key="1">
    <citation type="journal article" date="2019" name="Int. J. Syst. Evol. Microbiol.">
        <title>The Global Catalogue of Microorganisms (GCM) 10K type strain sequencing project: providing services to taxonomists for standard genome sequencing and annotation.</title>
        <authorList>
            <consortium name="The Broad Institute Genomics Platform"/>
            <consortium name="The Broad Institute Genome Sequencing Center for Infectious Disease"/>
            <person name="Wu L."/>
            <person name="Ma J."/>
        </authorList>
    </citation>
    <scope>NUCLEOTIDE SEQUENCE [LARGE SCALE GENOMIC DNA]</scope>
    <source>
        <strain evidence="3">JCM 16981</strain>
    </source>
</reference>
<sequence>MFSIFNPVKSVSIEELAEVLQRNSKLLDVRTPGEYRSGHIRKSINLPLNKVSDYKDDSKPVYIICQSGMRSKKATKVLRKKGIEAINVRGGMNQWRGKKVTGK</sequence>
<dbReference type="InterPro" id="IPR036873">
    <property type="entry name" value="Rhodanese-like_dom_sf"/>
</dbReference>
<dbReference type="PANTHER" id="PTHR43031:SF17">
    <property type="entry name" value="SULFURTRANSFERASE YTWF-RELATED"/>
    <property type="match status" value="1"/>
</dbReference>
<dbReference type="SMART" id="SM00450">
    <property type="entry name" value="RHOD"/>
    <property type="match status" value="1"/>
</dbReference>
<dbReference type="Proteomes" id="UP001500920">
    <property type="component" value="Unassembled WGS sequence"/>
</dbReference>